<sequence>MIFQVLCAGCTYKTAPASSHQKDFLDTLSSRKEYLGRVHQAPLGSTKLISAPNLPQKPESSGQTLHSRQLQVPYAFPRRTVGTIGNTHSKKVAQQSKTTQNQEKNQEDFSGFLSHGWRIKPLRPAPTKRIFWIRFHPGKSIWGACTMRHLDQQN</sequence>
<dbReference type="Proteomes" id="UP000184608">
    <property type="component" value="Unassembled WGS sequence"/>
</dbReference>
<proteinExistence type="predicted"/>
<evidence type="ECO:0000313" key="3">
    <source>
        <dbReference type="Proteomes" id="UP000184608"/>
    </source>
</evidence>
<feature type="compositionally biased region" description="Polar residues" evidence="1">
    <location>
        <begin position="58"/>
        <end position="69"/>
    </location>
</feature>
<evidence type="ECO:0000256" key="1">
    <source>
        <dbReference type="SAM" id="MobiDB-lite"/>
    </source>
</evidence>
<feature type="region of interest" description="Disordered" evidence="1">
    <location>
        <begin position="85"/>
        <end position="105"/>
    </location>
</feature>
<reference evidence="2 3" key="1">
    <citation type="submission" date="2016-11" db="EMBL/GenBank/DDBJ databases">
        <authorList>
            <person name="Jaros S."/>
            <person name="Januszkiewicz K."/>
            <person name="Wedrychowicz H."/>
        </authorList>
    </citation>
    <scope>NUCLEOTIDE SEQUENCE [LARGE SCALE GENOMIC DNA]</scope>
    <source>
        <strain evidence="2 3">CECT 7868</strain>
    </source>
</reference>
<protein>
    <submittedName>
        <fullName evidence="2">Uncharacterized protein</fullName>
    </submittedName>
</protein>
<accession>A0A1M6A894</accession>
<dbReference type="STRING" id="1216006.VA7868_03508"/>
<keyword evidence="3" id="KW-1185">Reference proteome</keyword>
<feature type="compositionally biased region" description="Polar residues" evidence="1">
    <location>
        <begin position="85"/>
        <end position="103"/>
    </location>
</feature>
<evidence type="ECO:0000313" key="2">
    <source>
        <dbReference type="EMBL" id="SHI32659.1"/>
    </source>
</evidence>
<dbReference type="EMBL" id="FQXZ01000039">
    <property type="protein sequence ID" value="SHI32659.1"/>
    <property type="molecule type" value="Genomic_DNA"/>
</dbReference>
<dbReference type="AlphaFoldDB" id="A0A1M6A894"/>
<feature type="region of interest" description="Disordered" evidence="1">
    <location>
        <begin position="48"/>
        <end position="69"/>
    </location>
</feature>
<organism evidence="2 3">
    <name type="scientific">Vibrio aerogenes CECT 7868</name>
    <dbReference type="NCBI Taxonomy" id="1216006"/>
    <lineage>
        <taxon>Bacteria</taxon>
        <taxon>Pseudomonadati</taxon>
        <taxon>Pseudomonadota</taxon>
        <taxon>Gammaproteobacteria</taxon>
        <taxon>Vibrionales</taxon>
        <taxon>Vibrionaceae</taxon>
        <taxon>Vibrio</taxon>
    </lineage>
</organism>
<gene>
    <name evidence="2" type="ORF">VA7868_03508</name>
</gene>
<name>A0A1M6A894_9VIBR</name>